<accession>A0A0A8Z8K4</accession>
<evidence type="ECO:0000313" key="1">
    <source>
        <dbReference type="EMBL" id="JAD34018.1"/>
    </source>
</evidence>
<reference evidence="1" key="2">
    <citation type="journal article" date="2015" name="Data Brief">
        <title>Shoot transcriptome of the giant reed, Arundo donax.</title>
        <authorList>
            <person name="Barrero R.A."/>
            <person name="Guerrero F.D."/>
            <person name="Moolhuijzen P."/>
            <person name="Goolsby J.A."/>
            <person name="Tidwell J."/>
            <person name="Bellgard S.E."/>
            <person name="Bellgard M.I."/>
        </authorList>
    </citation>
    <scope>NUCLEOTIDE SEQUENCE</scope>
    <source>
        <tissue evidence="1">Shoot tissue taken approximately 20 cm above the soil surface</tissue>
    </source>
</reference>
<name>A0A0A8Z8K4_ARUDO</name>
<organism evidence="1">
    <name type="scientific">Arundo donax</name>
    <name type="common">Giant reed</name>
    <name type="synonym">Donax arundinaceus</name>
    <dbReference type="NCBI Taxonomy" id="35708"/>
    <lineage>
        <taxon>Eukaryota</taxon>
        <taxon>Viridiplantae</taxon>
        <taxon>Streptophyta</taxon>
        <taxon>Embryophyta</taxon>
        <taxon>Tracheophyta</taxon>
        <taxon>Spermatophyta</taxon>
        <taxon>Magnoliopsida</taxon>
        <taxon>Liliopsida</taxon>
        <taxon>Poales</taxon>
        <taxon>Poaceae</taxon>
        <taxon>PACMAD clade</taxon>
        <taxon>Arundinoideae</taxon>
        <taxon>Arundineae</taxon>
        <taxon>Arundo</taxon>
    </lineage>
</organism>
<dbReference type="EMBL" id="GBRH01263877">
    <property type="protein sequence ID" value="JAD34018.1"/>
    <property type="molecule type" value="Transcribed_RNA"/>
</dbReference>
<protein>
    <submittedName>
        <fullName evidence="1">Uncharacterized protein</fullName>
    </submittedName>
</protein>
<sequence length="38" mass="4496">MLDFNRLASVYFLKHVNLCSDDPISESISCYWHAYFIP</sequence>
<proteinExistence type="predicted"/>
<reference evidence="1" key="1">
    <citation type="submission" date="2014-09" db="EMBL/GenBank/DDBJ databases">
        <authorList>
            <person name="Magalhaes I.L.F."/>
            <person name="Oliveira U."/>
            <person name="Santos F.R."/>
            <person name="Vidigal T.H.D.A."/>
            <person name="Brescovit A.D."/>
            <person name="Santos A.J."/>
        </authorList>
    </citation>
    <scope>NUCLEOTIDE SEQUENCE</scope>
    <source>
        <tissue evidence="1">Shoot tissue taken approximately 20 cm above the soil surface</tissue>
    </source>
</reference>
<dbReference type="AlphaFoldDB" id="A0A0A8Z8K4"/>